<feature type="transmembrane region" description="Helical" evidence="8">
    <location>
        <begin position="253"/>
        <end position="274"/>
    </location>
</feature>
<comment type="similarity">
    <text evidence="2">Belongs to the CTL (choline transporter-like) family.</text>
</comment>
<dbReference type="PROSITE" id="PS50850">
    <property type="entry name" value="MFS"/>
    <property type="match status" value="1"/>
</dbReference>
<feature type="transmembrane region" description="Helical" evidence="8">
    <location>
        <begin position="733"/>
        <end position="752"/>
    </location>
</feature>
<feature type="transmembrane region" description="Helical" evidence="8">
    <location>
        <begin position="827"/>
        <end position="851"/>
    </location>
</feature>
<evidence type="ECO:0000256" key="7">
    <source>
        <dbReference type="SAM" id="MobiDB-lite"/>
    </source>
</evidence>
<feature type="transmembrane region" description="Helical" evidence="8">
    <location>
        <begin position="118"/>
        <end position="140"/>
    </location>
</feature>
<gene>
    <name evidence="10" type="ORF">HID58_004325</name>
</gene>
<feature type="transmembrane region" description="Helical" evidence="8">
    <location>
        <begin position="398"/>
        <end position="417"/>
    </location>
</feature>
<keyword evidence="3" id="KW-0813">Transport</keyword>
<feature type="transmembrane region" description="Helical" evidence="8">
    <location>
        <begin position="209"/>
        <end position="233"/>
    </location>
</feature>
<keyword evidence="11" id="KW-1185">Reference proteome</keyword>
<keyword evidence="5 8" id="KW-1133">Transmembrane helix</keyword>
<feature type="compositionally biased region" description="Basic and acidic residues" evidence="7">
    <location>
        <begin position="864"/>
        <end position="875"/>
    </location>
</feature>
<dbReference type="InterPro" id="IPR011701">
    <property type="entry name" value="MFS"/>
</dbReference>
<dbReference type="Gene3D" id="1.20.1250.20">
    <property type="entry name" value="MFS general substrate transporter like domains"/>
    <property type="match status" value="3"/>
</dbReference>
<dbReference type="InterPro" id="IPR036259">
    <property type="entry name" value="MFS_trans_sf"/>
</dbReference>
<feature type="domain" description="Major facilitator superfamily (MFS) profile" evidence="9">
    <location>
        <begin position="80"/>
        <end position="556"/>
    </location>
</feature>
<evidence type="ECO:0000256" key="4">
    <source>
        <dbReference type="ARBA" id="ARBA00022692"/>
    </source>
</evidence>
<comment type="subcellular location">
    <subcellularLocation>
        <location evidence="1">Membrane</location>
        <topology evidence="1">Multi-pass membrane protein</topology>
    </subcellularLocation>
</comment>
<feature type="transmembrane region" description="Helical" evidence="8">
    <location>
        <begin position="423"/>
        <end position="446"/>
    </location>
</feature>
<evidence type="ECO:0000256" key="2">
    <source>
        <dbReference type="ARBA" id="ARBA00007168"/>
    </source>
</evidence>
<sequence>FYMCIHPVSLVSFLLSSLSHVRFFFLLNYKAVWFIVVELNREMAEEYKEALLEKHKYHEGCPGCKVEQMKQLRKGYPYLELSFVWIIVLSTSLPISSLYPFLYYMIEDFGVAKTEKDIGFYAGFIGCSFMLGRALTSVFWGIVADRYGRKPIILLGTISIAIFNALFGLSLNFWMAIGTRFLLGSFNCLLGTMKAYASEIFRDEYQATAMSAVSTAWGIGLIIGPALGGFLAQPADKYPNVFSKDSIFGRFRYALPCFTISAFALVVTVLCCFIPETLHNHKQDITSDDDSYEVLEAASRESTGKTGKNEKTSQGSLLKNWPLMSSIIVYCVLCLHDTAYSEIFALWANSPRKYGGLSYSTNDVGTVLAISGLGLFSFQVFVYPLAERLLGPVLVTRYAGALMIPIQMSYPFIANLSGLSLSLLLNCASILINVLSVSAITGLLILQNKAVDQSQRGAANGIAMTAMSLFKTVGPAGAGILITSGVLRPECDSGGWCSSYIQAISNNCQKFHENCPGCKVYQMKRLRRGFPFTELLPIWIIVLGSCCSFMVGRTLTSVIWGIVADRYGRKPVILIGIASVVIFNTLFGLSVNFWMAIITRFCLGSFNGLLVPIKAYAMETIRDEYHGLALNLISCFALLVFIISLCIPETLHNHKIDGDVSHDESFDALKDFSESHKIFSLWANSPRKYGGLSYSTNDVGTVLAISGLGLFFFQVFVYPLAERFLGPMLVTRFAGALMITIQMSYPLIASLSGLSLSLMLNCASIFINVLIESALTGLMILQNKAVDQSQRGAANGIAMTAMSLFKTVGPAGAGILFSWSKRRLNAAFLPGSHLVFFGLNVIVVVGVALTFKPFLTTAVEEREETEKKQRGVKAVEEEEGEGESKDKEHHRFLASLNRLNPTNPLRIIVNNGGGTRFTTPPSSRAPPPTQTPPPPEEPPQPPPSPSPSTPPQPQPLQQQSRSIFTPTPQTLASLNSTKYTNKFFLLLFILHKVVAIAFVCFLVFRGIQGLIGSNGNNVKRKEQRILKFLLPQVEAASLLSIILAFSWQMAFRLWPEFMIHFILWSTFLMSLSSGILLLCFQIPATDAVGVCLIAFSIGNGLYACWITRRIKFCSKILVKSLEPVSKFSDLNLPTYYMLAAGFVWMSLWIFGVIGALNFYFPPLVIIGLVLSLAWTTEVMRNVVNLTVSRVVALFYLRGMQSSTRFSFQRALSRNLGSACLGSLFVPTIEALRIVARGLNLLKGEDEFMFCCANCCLNLMTFIFEHGNGWAFVQIAAYGKGFVRASQDTWKLFEDADMVEIVDADITSSICFLTGICSGCVCVIMAAAWTYTVYKPFTATISLLAFFIGYLMQTRISMALPHACVSCYYACYAENSESRFFDKTIRDRQALIKNGRVVVPTTPRVRRAVA</sequence>
<keyword evidence="6 8" id="KW-0472">Membrane</keyword>
<feature type="transmembrane region" description="Helical" evidence="8">
    <location>
        <begin position="758"/>
        <end position="781"/>
    </location>
</feature>
<evidence type="ECO:0000256" key="1">
    <source>
        <dbReference type="ARBA" id="ARBA00004141"/>
    </source>
</evidence>
<evidence type="ECO:0000256" key="6">
    <source>
        <dbReference type="ARBA" id="ARBA00023136"/>
    </source>
</evidence>
<dbReference type="InterPro" id="IPR020846">
    <property type="entry name" value="MFS_dom"/>
</dbReference>
<feature type="non-terminal residue" evidence="10">
    <location>
        <position position="1"/>
    </location>
</feature>
<accession>A0ABQ8E5I1</accession>
<feature type="transmembrane region" description="Helical" evidence="8">
    <location>
        <begin position="1335"/>
        <end position="1351"/>
    </location>
</feature>
<feature type="region of interest" description="Disordered" evidence="7">
    <location>
        <begin position="860"/>
        <end position="889"/>
    </location>
</feature>
<feature type="transmembrane region" description="Helical" evidence="8">
    <location>
        <begin position="327"/>
        <end position="347"/>
    </location>
</feature>
<feature type="transmembrane region" description="Helical" evidence="8">
    <location>
        <begin position="699"/>
        <end position="721"/>
    </location>
</feature>
<feature type="transmembrane region" description="Helical" evidence="8">
    <location>
        <begin position="1309"/>
        <end position="1329"/>
    </location>
</feature>
<dbReference type="SUPFAM" id="SSF103473">
    <property type="entry name" value="MFS general substrate transporter"/>
    <property type="match status" value="2"/>
</dbReference>
<keyword evidence="4 8" id="KW-0812">Transmembrane</keyword>
<feature type="transmembrane region" description="Helical" evidence="8">
    <location>
        <begin position="1087"/>
        <end position="1108"/>
    </location>
</feature>
<name>A0ABQ8E5I1_BRANA</name>
<feature type="region of interest" description="Disordered" evidence="7">
    <location>
        <begin position="904"/>
        <end position="960"/>
    </location>
</feature>
<feature type="transmembrane region" description="Helical" evidence="8">
    <location>
        <begin position="983"/>
        <end position="1004"/>
    </location>
</feature>
<proteinExistence type="inferred from homology"/>
<feature type="transmembrane region" description="Helical" evidence="8">
    <location>
        <begin position="367"/>
        <end position="386"/>
    </location>
</feature>
<evidence type="ECO:0000313" key="10">
    <source>
        <dbReference type="EMBL" id="KAH0936864.1"/>
    </source>
</evidence>
<feature type="transmembrane region" description="Helical" evidence="8">
    <location>
        <begin position="1158"/>
        <end position="1176"/>
    </location>
</feature>
<feature type="transmembrane region" description="Helical" evidence="8">
    <location>
        <begin position="1025"/>
        <end position="1045"/>
    </location>
</feature>
<evidence type="ECO:0000313" key="11">
    <source>
        <dbReference type="Proteomes" id="UP000824890"/>
    </source>
</evidence>
<feature type="transmembrane region" description="Helical" evidence="8">
    <location>
        <begin position="177"/>
        <end position="197"/>
    </location>
</feature>
<feature type="transmembrane region" description="Helical" evidence="8">
    <location>
        <begin position="628"/>
        <end position="647"/>
    </location>
</feature>
<evidence type="ECO:0000256" key="5">
    <source>
        <dbReference type="ARBA" id="ARBA00022989"/>
    </source>
</evidence>
<feature type="transmembrane region" description="Helical" evidence="8">
    <location>
        <begin position="78"/>
        <end position="106"/>
    </location>
</feature>
<feature type="compositionally biased region" description="Pro residues" evidence="7">
    <location>
        <begin position="923"/>
        <end position="954"/>
    </location>
</feature>
<reference evidence="10 11" key="1">
    <citation type="submission" date="2021-05" db="EMBL/GenBank/DDBJ databases">
        <title>Genome Assembly of Synthetic Allotetraploid Brassica napus Reveals Homoeologous Exchanges between Subgenomes.</title>
        <authorList>
            <person name="Davis J.T."/>
        </authorList>
    </citation>
    <scope>NUCLEOTIDE SEQUENCE [LARGE SCALE GENOMIC DNA]</scope>
    <source>
        <strain evidence="11">cv. Da-Ae</strain>
        <tissue evidence="10">Seedling</tissue>
    </source>
</reference>
<dbReference type="Proteomes" id="UP000824890">
    <property type="component" value="Unassembled WGS sequence"/>
</dbReference>
<dbReference type="EMBL" id="JAGKQM010000002">
    <property type="protein sequence ID" value="KAH0936864.1"/>
    <property type="molecule type" value="Genomic_DNA"/>
</dbReference>
<evidence type="ECO:0000256" key="3">
    <source>
        <dbReference type="ARBA" id="ARBA00022448"/>
    </source>
</evidence>
<evidence type="ECO:0000259" key="9">
    <source>
        <dbReference type="PROSITE" id="PS50850"/>
    </source>
</evidence>
<dbReference type="PANTHER" id="PTHR23504">
    <property type="entry name" value="MAJOR FACILITATOR SUPERFAMILY DOMAIN-CONTAINING PROTEIN 10"/>
    <property type="match status" value="1"/>
</dbReference>
<dbReference type="Pfam" id="PF07690">
    <property type="entry name" value="MFS_1"/>
    <property type="match status" value="2"/>
</dbReference>
<dbReference type="Pfam" id="PF04515">
    <property type="entry name" value="Choline_transpo"/>
    <property type="match status" value="1"/>
</dbReference>
<dbReference type="CDD" id="cd17330">
    <property type="entry name" value="MFS_SLC46_TetA_like"/>
    <property type="match status" value="1"/>
</dbReference>
<dbReference type="PANTHER" id="PTHR23504:SF102">
    <property type="entry name" value="PROTEIN ZINC INDUCED FACILITATOR 1"/>
    <property type="match status" value="1"/>
</dbReference>
<protein>
    <recommendedName>
        <fullName evidence="9">Major facilitator superfamily (MFS) profile domain-containing protein</fullName>
    </recommendedName>
</protein>
<dbReference type="InterPro" id="IPR007603">
    <property type="entry name" value="Choline_transptr-like"/>
</dbReference>
<feature type="transmembrane region" description="Helical" evidence="8">
    <location>
        <begin position="152"/>
        <end position="171"/>
    </location>
</feature>
<feature type="transmembrane region" description="Helical" evidence="8">
    <location>
        <begin position="536"/>
        <end position="560"/>
    </location>
</feature>
<feature type="transmembrane region" description="Helical" evidence="8">
    <location>
        <begin position="572"/>
        <end position="591"/>
    </location>
</feature>
<comment type="caution">
    <text evidence="10">The sequence shown here is derived from an EMBL/GenBank/DDBJ whole genome shotgun (WGS) entry which is preliminary data.</text>
</comment>
<feature type="transmembrane region" description="Helical" evidence="8">
    <location>
        <begin position="1057"/>
        <end position="1080"/>
    </location>
</feature>
<feature type="transmembrane region" description="Helical" evidence="8">
    <location>
        <begin position="597"/>
        <end position="616"/>
    </location>
</feature>
<organism evidence="10 11">
    <name type="scientific">Brassica napus</name>
    <name type="common">Rape</name>
    <dbReference type="NCBI Taxonomy" id="3708"/>
    <lineage>
        <taxon>Eukaryota</taxon>
        <taxon>Viridiplantae</taxon>
        <taxon>Streptophyta</taxon>
        <taxon>Embryophyta</taxon>
        <taxon>Tracheophyta</taxon>
        <taxon>Spermatophyta</taxon>
        <taxon>Magnoliopsida</taxon>
        <taxon>eudicotyledons</taxon>
        <taxon>Gunneridae</taxon>
        <taxon>Pentapetalae</taxon>
        <taxon>rosids</taxon>
        <taxon>malvids</taxon>
        <taxon>Brassicales</taxon>
        <taxon>Brassicaceae</taxon>
        <taxon>Brassiceae</taxon>
        <taxon>Brassica</taxon>
    </lineage>
</organism>
<evidence type="ECO:0000256" key="8">
    <source>
        <dbReference type="SAM" id="Phobius"/>
    </source>
</evidence>